<dbReference type="PANTHER" id="PTHR43022:SF1">
    <property type="entry name" value="PROTEIN SMF"/>
    <property type="match status" value="1"/>
</dbReference>
<dbReference type="Pfam" id="PF17782">
    <property type="entry name" value="WHD_DprA"/>
    <property type="match status" value="1"/>
</dbReference>
<sequence length="372" mass="40181">MTERETVCRLALGEVQGLGNVKIRSLIAALGSAAAVFDNTADLRSICHNLPPEMPARLSDPALLNRAEAEVEWASKHGVDIIIDTDARYPSRLRECEDAPLLIFAKGNVELNPLRAVSIVGTRHATAYGRALCHEFVSALAGLCPGVLVVSGLAYGIDIEAHRAALDAGLPTVAVLAHGLDRLYPAVHRQTADRMMSDGGLLTEYRTGTNPDRQNFVCRNRIVAGLTDATIVVESAVRGGALITASLAMDYGRDCFAFPGRVGDEYSAGCNRFISDNRAGLIVSAEDFVKKMMWDNDITPGAARNVQRSLFVELTPDEQRVVDVLRDKGDMQLNDLVLATSMPVNMLSTIMFGLEMSGVVRVMAGNVYQLLP</sequence>
<accession>A0A9D2ZU86</accession>
<evidence type="ECO:0000256" key="1">
    <source>
        <dbReference type="ARBA" id="ARBA00006525"/>
    </source>
</evidence>
<dbReference type="InterPro" id="IPR003488">
    <property type="entry name" value="DprA"/>
</dbReference>
<dbReference type="InterPro" id="IPR057666">
    <property type="entry name" value="DrpA_SLOG"/>
</dbReference>
<proteinExistence type="inferred from homology"/>
<dbReference type="Proteomes" id="UP000787625">
    <property type="component" value="Unassembled WGS sequence"/>
</dbReference>
<dbReference type="EMBL" id="DWUP01000115">
    <property type="protein sequence ID" value="HJD53135.1"/>
    <property type="molecule type" value="Genomic_DNA"/>
</dbReference>
<evidence type="ECO:0000313" key="4">
    <source>
        <dbReference type="EMBL" id="HJD53135.1"/>
    </source>
</evidence>
<evidence type="ECO:0000313" key="5">
    <source>
        <dbReference type="Proteomes" id="UP000787625"/>
    </source>
</evidence>
<gene>
    <name evidence="4" type="primary">dprA</name>
    <name evidence="4" type="ORF">IAA93_05370</name>
</gene>
<comment type="caution">
    <text evidence="4">The sequence shown here is derived from an EMBL/GenBank/DDBJ whole genome shotgun (WGS) entry which is preliminary data.</text>
</comment>
<dbReference type="SUPFAM" id="SSF102405">
    <property type="entry name" value="MCP/YpsA-like"/>
    <property type="match status" value="1"/>
</dbReference>
<dbReference type="Gene3D" id="1.10.10.10">
    <property type="entry name" value="Winged helix-like DNA-binding domain superfamily/Winged helix DNA-binding domain"/>
    <property type="match status" value="1"/>
</dbReference>
<evidence type="ECO:0000259" key="2">
    <source>
        <dbReference type="Pfam" id="PF02481"/>
    </source>
</evidence>
<comment type="similarity">
    <text evidence="1">Belongs to the DprA/Smf family.</text>
</comment>
<dbReference type="GO" id="GO:0009294">
    <property type="term" value="P:DNA-mediated transformation"/>
    <property type="evidence" value="ECO:0007669"/>
    <property type="project" value="InterPro"/>
</dbReference>
<protein>
    <submittedName>
        <fullName evidence="4">DNA-processing protein DprA</fullName>
    </submittedName>
</protein>
<name>A0A9D2ZU86_9BACT</name>
<dbReference type="PANTHER" id="PTHR43022">
    <property type="entry name" value="PROTEIN SMF"/>
    <property type="match status" value="1"/>
</dbReference>
<evidence type="ECO:0000259" key="3">
    <source>
        <dbReference type="Pfam" id="PF17782"/>
    </source>
</evidence>
<feature type="domain" description="DprA winged helix" evidence="3">
    <location>
        <begin position="313"/>
        <end position="366"/>
    </location>
</feature>
<dbReference type="NCBIfam" id="TIGR00732">
    <property type="entry name" value="dprA"/>
    <property type="match status" value="1"/>
</dbReference>
<dbReference type="Gene3D" id="3.40.50.450">
    <property type="match status" value="1"/>
</dbReference>
<dbReference type="InterPro" id="IPR036388">
    <property type="entry name" value="WH-like_DNA-bd_sf"/>
</dbReference>
<reference evidence="4" key="2">
    <citation type="submission" date="2021-04" db="EMBL/GenBank/DDBJ databases">
        <authorList>
            <person name="Gilroy R."/>
        </authorList>
    </citation>
    <scope>NUCLEOTIDE SEQUENCE</scope>
    <source>
        <strain evidence="4">MalCec1-1739</strain>
    </source>
</reference>
<dbReference type="AlphaFoldDB" id="A0A9D2ZU86"/>
<dbReference type="Pfam" id="PF02481">
    <property type="entry name" value="DNA_processg_A"/>
    <property type="match status" value="1"/>
</dbReference>
<reference evidence="4" key="1">
    <citation type="journal article" date="2021" name="PeerJ">
        <title>Extensive microbial diversity within the chicken gut microbiome revealed by metagenomics and culture.</title>
        <authorList>
            <person name="Gilroy R."/>
            <person name="Ravi A."/>
            <person name="Getino M."/>
            <person name="Pursley I."/>
            <person name="Horton D.L."/>
            <person name="Alikhan N.F."/>
            <person name="Baker D."/>
            <person name="Gharbi K."/>
            <person name="Hall N."/>
            <person name="Watson M."/>
            <person name="Adriaenssens E.M."/>
            <person name="Foster-Nyarko E."/>
            <person name="Jarju S."/>
            <person name="Secka A."/>
            <person name="Antonio M."/>
            <person name="Oren A."/>
            <person name="Chaudhuri R.R."/>
            <person name="La Ragione R."/>
            <person name="Hildebrand F."/>
            <person name="Pallen M.J."/>
        </authorList>
    </citation>
    <scope>NUCLEOTIDE SEQUENCE</scope>
    <source>
        <strain evidence="4">MalCec1-1739</strain>
    </source>
</reference>
<organism evidence="4 5">
    <name type="scientific">Candidatus Avibacteroides avistercoris</name>
    <dbReference type="NCBI Taxonomy" id="2840690"/>
    <lineage>
        <taxon>Bacteria</taxon>
        <taxon>Pseudomonadati</taxon>
        <taxon>Bacteroidota</taxon>
        <taxon>Bacteroidia</taxon>
        <taxon>Bacteroidales</taxon>
        <taxon>Bacteroidaceae</taxon>
        <taxon>Bacteroidaceae incertae sedis</taxon>
        <taxon>Candidatus Avibacteroides</taxon>
    </lineage>
</organism>
<dbReference type="InterPro" id="IPR041614">
    <property type="entry name" value="DprA_WH"/>
</dbReference>
<feature type="domain" description="Smf/DprA SLOG" evidence="2">
    <location>
        <begin position="81"/>
        <end position="292"/>
    </location>
</feature>